<feature type="signal peptide" evidence="2">
    <location>
        <begin position="1"/>
        <end position="32"/>
    </location>
</feature>
<protein>
    <recommendedName>
        <fullName evidence="5">Secreted protein</fullName>
    </recommendedName>
</protein>
<evidence type="ECO:0000313" key="3">
    <source>
        <dbReference type="EMBL" id="MPC43397.1"/>
    </source>
</evidence>
<evidence type="ECO:0000256" key="2">
    <source>
        <dbReference type="SAM" id="SignalP"/>
    </source>
</evidence>
<name>A0A5B7FCW7_PORTR</name>
<accession>A0A5B7FCW7</accession>
<evidence type="ECO:0000256" key="1">
    <source>
        <dbReference type="SAM" id="MobiDB-lite"/>
    </source>
</evidence>
<dbReference type="Proteomes" id="UP000324222">
    <property type="component" value="Unassembled WGS sequence"/>
</dbReference>
<dbReference type="EMBL" id="VSRR010005812">
    <property type="protein sequence ID" value="MPC43397.1"/>
    <property type="molecule type" value="Genomic_DNA"/>
</dbReference>
<organism evidence="3 4">
    <name type="scientific">Portunus trituberculatus</name>
    <name type="common">Swimming crab</name>
    <name type="synonym">Neptunus trituberculatus</name>
    <dbReference type="NCBI Taxonomy" id="210409"/>
    <lineage>
        <taxon>Eukaryota</taxon>
        <taxon>Metazoa</taxon>
        <taxon>Ecdysozoa</taxon>
        <taxon>Arthropoda</taxon>
        <taxon>Crustacea</taxon>
        <taxon>Multicrustacea</taxon>
        <taxon>Malacostraca</taxon>
        <taxon>Eumalacostraca</taxon>
        <taxon>Eucarida</taxon>
        <taxon>Decapoda</taxon>
        <taxon>Pleocyemata</taxon>
        <taxon>Brachyura</taxon>
        <taxon>Eubrachyura</taxon>
        <taxon>Portunoidea</taxon>
        <taxon>Portunidae</taxon>
        <taxon>Portuninae</taxon>
        <taxon>Portunus</taxon>
    </lineage>
</organism>
<keyword evidence="4" id="KW-1185">Reference proteome</keyword>
<evidence type="ECO:0000313" key="4">
    <source>
        <dbReference type="Proteomes" id="UP000324222"/>
    </source>
</evidence>
<keyword evidence="2" id="KW-0732">Signal</keyword>
<gene>
    <name evidence="3" type="ORF">E2C01_037043</name>
</gene>
<sequence>MKRRRILGSSIPSPAKASVMLLLLQHPLCIVTAPVTPPLVISTSVIPRCSTKGTAEHLVALDGSTAPPERKSTTDFSQVFTESPVVEKESSPTFTNS</sequence>
<feature type="chain" id="PRO_5022939430" description="Secreted protein" evidence="2">
    <location>
        <begin position="33"/>
        <end position="97"/>
    </location>
</feature>
<evidence type="ECO:0008006" key="5">
    <source>
        <dbReference type="Google" id="ProtNLM"/>
    </source>
</evidence>
<reference evidence="3 4" key="1">
    <citation type="submission" date="2019-05" db="EMBL/GenBank/DDBJ databases">
        <title>Another draft genome of Portunus trituberculatus and its Hox gene families provides insights of decapod evolution.</title>
        <authorList>
            <person name="Jeong J.-H."/>
            <person name="Song I."/>
            <person name="Kim S."/>
            <person name="Choi T."/>
            <person name="Kim D."/>
            <person name="Ryu S."/>
            <person name="Kim W."/>
        </authorList>
    </citation>
    <scope>NUCLEOTIDE SEQUENCE [LARGE SCALE GENOMIC DNA]</scope>
    <source>
        <tissue evidence="3">Muscle</tissue>
    </source>
</reference>
<proteinExistence type="predicted"/>
<comment type="caution">
    <text evidence="3">The sequence shown here is derived from an EMBL/GenBank/DDBJ whole genome shotgun (WGS) entry which is preliminary data.</text>
</comment>
<feature type="region of interest" description="Disordered" evidence="1">
    <location>
        <begin position="61"/>
        <end position="97"/>
    </location>
</feature>
<dbReference type="AlphaFoldDB" id="A0A5B7FCW7"/>